<dbReference type="EMBL" id="LBBL01000077">
    <property type="protein sequence ID" value="KKF95816.1"/>
    <property type="molecule type" value="Genomic_DNA"/>
</dbReference>
<feature type="compositionally biased region" description="Polar residues" evidence="2">
    <location>
        <begin position="33"/>
        <end position="43"/>
    </location>
</feature>
<feature type="compositionally biased region" description="Polar residues" evidence="2">
    <location>
        <begin position="423"/>
        <end position="439"/>
    </location>
</feature>
<feature type="compositionally biased region" description="Low complexity" evidence="2">
    <location>
        <begin position="485"/>
        <end position="497"/>
    </location>
</feature>
<evidence type="ECO:0000313" key="4">
    <source>
        <dbReference type="Proteomes" id="UP000034841"/>
    </source>
</evidence>
<feature type="compositionally biased region" description="Polar residues" evidence="2">
    <location>
        <begin position="1"/>
        <end position="10"/>
    </location>
</feature>
<feature type="compositionally biased region" description="Polar residues" evidence="2">
    <location>
        <begin position="534"/>
        <end position="554"/>
    </location>
</feature>
<feature type="region of interest" description="Disordered" evidence="2">
    <location>
        <begin position="353"/>
        <end position="570"/>
    </location>
</feature>
<feature type="coiled-coil region" evidence="1">
    <location>
        <begin position="147"/>
        <end position="174"/>
    </location>
</feature>
<feature type="region of interest" description="Disordered" evidence="2">
    <location>
        <begin position="180"/>
        <end position="204"/>
    </location>
</feature>
<protein>
    <recommendedName>
        <fullName evidence="5">DUF4048 domain-containing protein</fullName>
    </recommendedName>
</protein>
<dbReference type="OrthoDB" id="4097086at2759"/>
<keyword evidence="4" id="KW-1185">Reference proteome</keyword>
<evidence type="ECO:0000256" key="2">
    <source>
        <dbReference type="SAM" id="MobiDB-lite"/>
    </source>
</evidence>
<feature type="region of interest" description="Disordered" evidence="2">
    <location>
        <begin position="262"/>
        <end position="306"/>
    </location>
</feature>
<organism evidence="3 4">
    <name type="scientific">Ceratocystis fimbriata f. sp. platani</name>
    <dbReference type="NCBI Taxonomy" id="88771"/>
    <lineage>
        <taxon>Eukaryota</taxon>
        <taxon>Fungi</taxon>
        <taxon>Dikarya</taxon>
        <taxon>Ascomycota</taxon>
        <taxon>Pezizomycotina</taxon>
        <taxon>Sordariomycetes</taxon>
        <taxon>Hypocreomycetidae</taxon>
        <taxon>Microascales</taxon>
        <taxon>Ceratocystidaceae</taxon>
        <taxon>Ceratocystis</taxon>
    </lineage>
</organism>
<sequence>MAAVTATSSIDFRRRHSVVDPNYKPMLPPVAMASSNVYSSEPGRSSLDFHRQPQFSRSGSISGSTSSLPSDEDDNMPPTPGTDILTRASRSTSSASRNNRLSLTLPIAPPTSDPSRPTPGANSFPPTPLASVQASTPADTNDFIIAIAAQERRVLELKEELLRAEAELSQLKRQWTTHEAYKKRDPQPFPPITPIDDSAASRMSQELDRRKLLMNLQRSPNEGRRKVFRGGHARTLSLLSPTKPEPDYSLLDGPIEELRHSAHNSMSRSQSLHQVQNAYSSAGASNQSKQNRRSLGHTSSVSSITGLSKRATWQPRIAYPSSNVGMSQIVEDLKLGFRTFYDDIRQITVGDEPVTGRRANGSYIYNSNPIESSPPPSTAPASATRAHGAGKPHPYDPDILRTAAAATARSQAGFDDDNFAESPVTQNGSVGGQTATGTDESALAVDTPGKTANPHETSAAASTTSASSAPSTARRRSRECERRSSAGSRDGSGSNGRPNTGHRLDNTPALATPSKPKHFSWTPLSFDALDDNDWSNWESPGSIKSTRWSGSTMGDSDAIPSVGDEPGTAI</sequence>
<feature type="compositionally biased region" description="Polar residues" evidence="2">
    <location>
        <begin position="296"/>
        <end position="306"/>
    </location>
</feature>
<evidence type="ECO:0000313" key="3">
    <source>
        <dbReference type="EMBL" id="KKF95816.1"/>
    </source>
</evidence>
<feature type="compositionally biased region" description="Polar residues" evidence="2">
    <location>
        <begin position="263"/>
        <end position="289"/>
    </location>
</feature>
<feature type="compositionally biased region" description="Low complexity" evidence="2">
    <location>
        <begin position="85"/>
        <end position="105"/>
    </location>
</feature>
<evidence type="ECO:0000256" key="1">
    <source>
        <dbReference type="SAM" id="Coils"/>
    </source>
</evidence>
<name>A0A0F8B2X0_CERFI</name>
<dbReference type="Proteomes" id="UP000034841">
    <property type="component" value="Unassembled WGS sequence"/>
</dbReference>
<proteinExistence type="predicted"/>
<accession>A0A0F8B2X0</accession>
<comment type="caution">
    <text evidence="3">The sequence shown here is derived from an EMBL/GenBank/DDBJ whole genome shotgun (WGS) entry which is preliminary data.</text>
</comment>
<dbReference type="AlphaFoldDB" id="A0A0F8B2X0"/>
<feature type="compositionally biased region" description="Low complexity" evidence="2">
    <location>
        <begin position="457"/>
        <end position="472"/>
    </location>
</feature>
<gene>
    <name evidence="3" type="ORF">CFO_g1829</name>
</gene>
<evidence type="ECO:0008006" key="5">
    <source>
        <dbReference type="Google" id="ProtNLM"/>
    </source>
</evidence>
<feature type="compositionally biased region" description="Low complexity" evidence="2">
    <location>
        <begin position="56"/>
        <end position="69"/>
    </location>
</feature>
<reference evidence="3 4" key="1">
    <citation type="submission" date="2015-04" db="EMBL/GenBank/DDBJ databases">
        <title>Genome sequence of Ceratocystis platani, a major pathogen of plane trees.</title>
        <authorList>
            <person name="Belbahri L."/>
        </authorList>
    </citation>
    <scope>NUCLEOTIDE SEQUENCE [LARGE SCALE GENOMIC DNA]</scope>
    <source>
        <strain evidence="3 4">CFO</strain>
    </source>
</reference>
<feature type="region of interest" description="Disordered" evidence="2">
    <location>
        <begin position="1"/>
        <end position="135"/>
    </location>
</feature>
<keyword evidence="1" id="KW-0175">Coiled coil</keyword>